<organism evidence="1 2">
    <name type="scientific">Erwinia phage vB_EamM_Yoloswag</name>
    <dbReference type="NCBI Taxonomy" id="1958956"/>
    <lineage>
        <taxon>Viruses</taxon>
        <taxon>Duplodnaviria</taxon>
        <taxon>Heunggongvirae</taxon>
        <taxon>Uroviricota</taxon>
        <taxon>Caudoviricetes</taxon>
        <taxon>Yoloswagvirus</taxon>
        <taxon>Yoloswagvirus yoloswag</taxon>
    </lineage>
</organism>
<keyword evidence="2" id="KW-1185">Reference proteome</keyword>
<name>A0A1S6L390_9CAUD</name>
<reference evidence="1 2" key="1">
    <citation type="submission" date="2017-01" db="EMBL/GenBank/DDBJ databases">
        <authorList>
            <person name="Mah S.A."/>
            <person name="Swanson W.J."/>
            <person name="Moy G.W."/>
            <person name="Vacquier V.D."/>
        </authorList>
    </citation>
    <scope>NUCLEOTIDE SEQUENCE [LARGE SCALE GENOMIC DNA]</scope>
</reference>
<evidence type="ECO:0000313" key="2">
    <source>
        <dbReference type="Proteomes" id="UP000221250"/>
    </source>
</evidence>
<gene>
    <name evidence="1" type="ORF">YOLOSWAG_162</name>
</gene>
<protein>
    <submittedName>
        <fullName evidence="1">Uncharacterized protein</fullName>
    </submittedName>
</protein>
<evidence type="ECO:0000313" key="1">
    <source>
        <dbReference type="EMBL" id="AQT28642.1"/>
    </source>
</evidence>
<accession>A0A1S6L390</accession>
<dbReference type="Proteomes" id="UP000221250">
    <property type="component" value="Segment"/>
</dbReference>
<dbReference type="EMBL" id="KY448244">
    <property type="protein sequence ID" value="AQT28642.1"/>
    <property type="molecule type" value="Genomic_DNA"/>
</dbReference>
<sequence>MIQQSDIPRLVFEALWRADFEIQQGQAEEDEGEWYTLTYAEKQRQHFEPVRIVVDASEILADYGTKFRVVEMGTPDGNCVRIRVAKYIEQDKPRVLADSLVDDSVRVVYEALCKTDPTLVAYEQLGQAKLRILETQLNTLRLTMKM</sequence>
<proteinExistence type="predicted"/>